<dbReference type="SUPFAM" id="SSF53706">
    <property type="entry name" value="Formate dehydrogenase/DMSO reductase, domains 1-3"/>
    <property type="match status" value="1"/>
</dbReference>
<name>X1SQE9_9ZZZZ</name>
<keyword evidence="3" id="KW-0411">Iron-sulfur</keyword>
<accession>X1SQE9</accession>
<gene>
    <name evidence="6" type="ORF">S12H4_24393</name>
</gene>
<dbReference type="GO" id="GO:0051536">
    <property type="term" value="F:iron-sulfur cluster binding"/>
    <property type="evidence" value="ECO:0007669"/>
    <property type="project" value="UniProtKB-KW"/>
</dbReference>
<dbReference type="PANTHER" id="PTHR43105">
    <property type="entry name" value="RESPIRATORY NITRATE REDUCTASE"/>
    <property type="match status" value="1"/>
</dbReference>
<dbReference type="InterPro" id="IPR050123">
    <property type="entry name" value="Prok_molybdopt-oxidoreductase"/>
</dbReference>
<evidence type="ECO:0000259" key="4">
    <source>
        <dbReference type="Pfam" id="PF00384"/>
    </source>
</evidence>
<dbReference type="Gene3D" id="3.40.50.740">
    <property type="match status" value="1"/>
</dbReference>
<proteinExistence type="predicted"/>
<feature type="non-terminal residue" evidence="6">
    <location>
        <position position="1"/>
    </location>
</feature>
<organism evidence="6">
    <name type="scientific">marine sediment metagenome</name>
    <dbReference type="NCBI Taxonomy" id="412755"/>
    <lineage>
        <taxon>unclassified sequences</taxon>
        <taxon>metagenomes</taxon>
        <taxon>ecological metagenomes</taxon>
    </lineage>
</organism>
<dbReference type="EMBL" id="BARW01013226">
    <property type="protein sequence ID" value="GAI77560.1"/>
    <property type="molecule type" value="Genomic_DNA"/>
</dbReference>
<evidence type="ECO:0000256" key="1">
    <source>
        <dbReference type="ARBA" id="ARBA00022723"/>
    </source>
</evidence>
<sequence length="158" mass="17893">EDQCEKICVLAKKFEPVAIGRLERFAADWERAHGESSVPKIPRSTGKKVAIIGTAPKLNRKYKTIIVQDCFPPQFRFDLFLPAATFAEVNGSVVNIEGKIKRIRKAIEPLGKSKSDDWIIAQISKRLNHNTKNRKPKKRKTIISAIAKNRKVGEKYPI</sequence>
<dbReference type="InterPro" id="IPR028261">
    <property type="entry name" value="DPD_II"/>
</dbReference>
<keyword evidence="1" id="KW-0479">Metal-binding</keyword>
<dbReference type="CDD" id="cd00368">
    <property type="entry name" value="Molybdopterin-Binding"/>
    <property type="match status" value="1"/>
</dbReference>
<feature type="domain" description="Molybdopterin oxidoreductase" evidence="4">
    <location>
        <begin position="58"/>
        <end position="126"/>
    </location>
</feature>
<dbReference type="Gene3D" id="1.10.1060.10">
    <property type="entry name" value="Alpha-helical ferredoxin"/>
    <property type="match status" value="1"/>
</dbReference>
<dbReference type="InterPro" id="IPR006656">
    <property type="entry name" value="Mopterin_OxRdtase"/>
</dbReference>
<dbReference type="AlphaFoldDB" id="X1SQE9"/>
<dbReference type="GO" id="GO:0016020">
    <property type="term" value="C:membrane"/>
    <property type="evidence" value="ECO:0007669"/>
    <property type="project" value="TreeGrafter"/>
</dbReference>
<evidence type="ECO:0000256" key="3">
    <source>
        <dbReference type="ARBA" id="ARBA00023014"/>
    </source>
</evidence>
<reference evidence="6" key="1">
    <citation type="journal article" date="2014" name="Front. Microbiol.">
        <title>High frequency of phylogenetically diverse reductive dehalogenase-homologous genes in deep subseafloor sedimentary metagenomes.</title>
        <authorList>
            <person name="Kawai M."/>
            <person name="Futagami T."/>
            <person name="Toyoda A."/>
            <person name="Takaki Y."/>
            <person name="Nishi S."/>
            <person name="Hori S."/>
            <person name="Arai W."/>
            <person name="Tsubouchi T."/>
            <person name="Morono Y."/>
            <person name="Uchiyama I."/>
            <person name="Ito T."/>
            <person name="Fujiyama A."/>
            <person name="Inagaki F."/>
            <person name="Takami H."/>
        </authorList>
    </citation>
    <scope>NUCLEOTIDE SEQUENCE</scope>
    <source>
        <strain evidence="6">Expedition CK06-06</strain>
    </source>
</reference>
<dbReference type="InterPro" id="IPR009051">
    <property type="entry name" value="Helical_ferredxn"/>
</dbReference>
<dbReference type="GO" id="GO:0016491">
    <property type="term" value="F:oxidoreductase activity"/>
    <property type="evidence" value="ECO:0007669"/>
    <property type="project" value="InterPro"/>
</dbReference>
<dbReference type="GO" id="GO:0046872">
    <property type="term" value="F:metal ion binding"/>
    <property type="evidence" value="ECO:0007669"/>
    <property type="project" value="UniProtKB-KW"/>
</dbReference>
<evidence type="ECO:0000259" key="5">
    <source>
        <dbReference type="Pfam" id="PF14691"/>
    </source>
</evidence>
<evidence type="ECO:0000256" key="2">
    <source>
        <dbReference type="ARBA" id="ARBA00023004"/>
    </source>
</evidence>
<feature type="domain" description="Dihydroprymidine dehydrogenase" evidence="5">
    <location>
        <begin position="1"/>
        <end position="34"/>
    </location>
</feature>
<dbReference type="Pfam" id="PF00384">
    <property type="entry name" value="Molybdopterin"/>
    <property type="match status" value="1"/>
</dbReference>
<evidence type="ECO:0000313" key="6">
    <source>
        <dbReference type="EMBL" id="GAI77560.1"/>
    </source>
</evidence>
<protein>
    <submittedName>
        <fullName evidence="6">Uncharacterized protein</fullName>
    </submittedName>
</protein>
<dbReference type="PANTHER" id="PTHR43105:SF10">
    <property type="entry name" value="NADH-QUINONE OXIDOREDUCTASE SUBUNIT G"/>
    <property type="match status" value="1"/>
</dbReference>
<dbReference type="SUPFAM" id="SSF46548">
    <property type="entry name" value="alpha-helical ferredoxin"/>
    <property type="match status" value="1"/>
</dbReference>
<feature type="non-terminal residue" evidence="6">
    <location>
        <position position="158"/>
    </location>
</feature>
<dbReference type="Pfam" id="PF14691">
    <property type="entry name" value="Fer4_20"/>
    <property type="match status" value="1"/>
</dbReference>
<keyword evidence="2" id="KW-0408">Iron</keyword>
<comment type="caution">
    <text evidence="6">The sequence shown here is derived from an EMBL/GenBank/DDBJ whole genome shotgun (WGS) entry which is preliminary data.</text>
</comment>